<feature type="compositionally biased region" description="Basic and acidic residues" evidence="2">
    <location>
        <begin position="418"/>
        <end position="435"/>
    </location>
</feature>
<name>F0VNQ5_NEOCL</name>
<reference evidence="4" key="1">
    <citation type="submission" date="2011-02" db="EMBL/GenBank/DDBJ databases">
        <authorList>
            <person name="Aslett M."/>
        </authorList>
    </citation>
    <scope>NUCLEOTIDE SEQUENCE</scope>
    <source>
        <strain evidence="4">Liverpool</strain>
    </source>
</reference>
<feature type="region of interest" description="Disordered" evidence="2">
    <location>
        <begin position="1276"/>
        <end position="1297"/>
    </location>
</feature>
<feature type="region of interest" description="Disordered" evidence="2">
    <location>
        <begin position="572"/>
        <end position="607"/>
    </location>
</feature>
<feature type="region of interest" description="Disordered" evidence="2">
    <location>
        <begin position="266"/>
        <end position="336"/>
    </location>
</feature>
<feature type="region of interest" description="Disordered" evidence="2">
    <location>
        <begin position="1010"/>
        <end position="1043"/>
    </location>
</feature>
<evidence type="ECO:0000313" key="5">
    <source>
        <dbReference type="EMBL" id="CEL70086.1"/>
    </source>
</evidence>
<accession>F0VNQ5</accession>
<gene>
    <name evidence="5" type="ORF">BN1204_057740</name>
    <name evidence="4" type="ORF">NCLIV_057740</name>
</gene>
<keyword evidence="1" id="KW-0479">Metal-binding</keyword>
<sequence length="2177" mass="236187">MASTKRKKTLAGIARLASGRLLAALILYTLTRVSLRPSLESPLGDVTRHAPEYFGVPSARLLSLFFSVLALGLISSLFTRLFTRPLSSASSVFWPPALSPPSLSPPPLSPVLSPPSSLSRASSALRHAAPSSSQSSPVFSTDLSVSLVQRVSCLPRATLHAAPPQPGCSAALPSLGAHIATVFSVSAPPASGLPTSALPAGTRSLSRLRCAARRRTSVVLLALLVHALRLPDSSRPEMPRSFGVHFARAAQLVLDSADADAFIQGRERGEGVEGAGRDAGTKRREWRQGAREEAETAPPGDRFGAADERRRDKGDTQHKHTIGSPSVLEGNQIPAPKSDHRYRRFVRLANGMEMLLLVDPLQLQTAPSHVALSITGGFLHDPAHLPGLATLSGHLVFNNYVPVSSPLASPAWNGEANPRSDRAGNSGEDGRRPGDAAEGGGALQHAGQIYPSLDAFLFAHNAAEPLHFSTGEFASALSYSLPTHALSASLAQLKHVLLHPNITEASVGVGVIQLLQQQQKQVQKRKNEPYWRKASILKNHVFNPAHKTSRFHVGSTDLIFLLLHHQQQAARAAASDGRGRDASSFSPSAGASASDGDGEGEARWHFGGRRGHEAKPAFERVSLPMLQHVSVWLKNEDLPSLVRGWHERFYVANAFKLVISTPGSRKDLDRLTAHIEHLFGAIPANAALEDAFTCSAGAETPFFSSAKEAEAFAQDELVAAQLATSQTARDTRRRTSSADEQNRGGRDEGGSRRGKGAGEDNEASAPFFLPTRVPQVACGPSRSSGAGPGRDREKRGYPSEKSQTGGTRGSRCGSGSSETTGRSACSETQEGDRKSDGAAADEKNARGADDAAEDGARKRDDPADVPVARHCDLKKEILLEPATDNEHSVDFVFVFEKPHPKWTVFDAKYVVDVLGSEGPGSLIAHLRKQGLAEAIDVEAEESRCYSTLRASVEIKDYNVNHTAITLIGSTLFSYLRFVRESPLDSAFVESRMRMYRLAFDAHVPPLPPRPPLPGALGTVPPLLPSSSAPHSPLLSSSPGQTGTHLSPQEEVAYLVADLQEVPSPTRVFTEQWLFEDVGKHSLESYIDQLTPDNLIVMISSPLVVPLCTLVSSFFGIPFAINALDSTQDAMWSALAALPPDRALLLARRTGFSLPPVSFFLPPANLHAEHHLGEDEVDRFGQRPRQSRGESGEERLGEAPAGGAASSMLFDEEVLFSSREVPRRLSFEDAQDPSGAARWVDQCELFHLPYRSPEQNPPRASVTLLLNYAIPLAGNQGRPAKAADSANGTAGRKAKGRTRDAVMSASEYREKVMGLMGLYVATVKEMLHEVTVYASMAEIAFSIEADQHAPTVEIHVEGVSAVVPVLTELIVKGLMAGSPGPPDARAPSEEETESRSSTAIPPLPDVFACRQARENSCGHFLDTAAFERMKQEKIEELREGAHDLPGCLADVALSALLRDHHWGGRYSKLDLIQHARIHDVEDAGAMLKSKLFLQALVTGDMSAAAAKSLVSNVASRLHLAGQPTAEELSWGSVLSMKNMEFPSFVKRQIRRRGGKALPAVPRYRWRLTYSTWAESNLCSAFSSATLPMVNLRMEGEHDEERWSGKDPGGRGRKEERLPKKGQKRDAYAAERGTDETPFGHSRESLHAPLLRTTALRIELGILTDKELAIAAVLELLLAYPMYRHVCALDGVCHSLSLSLRQEPAGVSYFLLDLRSFDVPACVATERAEAWLFTQAELFSGVHLPPDASAFASRARSATPETRESASPTDMYPSDGETVLLRGDFFKTHYAHSPVVGSVRGKAGQGGSGGGPREARRGGPEERVPGRSSCSGTVCATDRRSSLSEDVLEDGRQGGEKTEERPRQWGRGMRHGAPSCSESSAQQGDRLLRAGPASDLLPSCPLQGEWHDDGFRPDAAVFVAAFDPRQHRAFGEPGFFVLLDEERFQKAKDTAEASFLMLYSWEADHIHKQRQRRRDSGREAVVDDPKPASREGEGEAATGAPGEGGTEGDTFRGRPFIPADIQMFVHEIRKKSYLFGRREDVARRIRSLTLDDVREFFLNSVVVAPWLVIELSSSWTRSSPNANDAFTREPDASYGVGGMHTSGPESCGDSDDYYAERGMPDMTTFDTGRSSNPLWRLRNSWVDLESIRDFREAATKYYTLGAPELYGRQRQVPKQKTAV</sequence>
<feature type="compositionally biased region" description="Basic and acidic residues" evidence="2">
    <location>
        <begin position="789"/>
        <end position="798"/>
    </location>
</feature>
<feature type="region of interest" description="Disordered" evidence="2">
    <location>
        <begin position="1795"/>
        <end position="1881"/>
    </location>
</feature>
<feature type="compositionally biased region" description="Gly residues" evidence="2">
    <location>
        <begin position="1801"/>
        <end position="1810"/>
    </location>
</feature>
<feature type="compositionally biased region" description="Low complexity" evidence="2">
    <location>
        <begin position="802"/>
        <end position="823"/>
    </location>
</feature>
<dbReference type="GeneID" id="13440764"/>
<feature type="compositionally biased region" description="Basic and acidic residues" evidence="2">
    <location>
        <begin position="1811"/>
        <end position="1823"/>
    </location>
</feature>
<dbReference type="eggNOG" id="ENOG502QZ9Z">
    <property type="taxonomic scope" value="Eukaryota"/>
</dbReference>
<dbReference type="InterPro" id="IPR011249">
    <property type="entry name" value="Metalloenz_LuxS/M16"/>
</dbReference>
<keyword evidence="3" id="KW-0472">Membrane</keyword>
<reference evidence="5" key="4">
    <citation type="journal article" date="2015" name="PLoS ONE">
        <title>Comprehensive Evaluation of Toxoplasma gondii VEG and Neospora caninum LIV Genomes with Tachyzoite Stage Transcriptome and Proteome Defines Novel Transcript Features.</title>
        <authorList>
            <person name="Ramaprasad A."/>
            <person name="Mourier T."/>
            <person name="Naeem R."/>
            <person name="Malas T.B."/>
            <person name="Moussa E."/>
            <person name="Panigrahi A."/>
            <person name="Vermont S.J."/>
            <person name="Otto T.D."/>
            <person name="Wastling J."/>
            <person name="Pain A."/>
        </authorList>
    </citation>
    <scope>NUCLEOTIDE SEQUENCE</scope>
    <source>
        <strain evidence="5">Liverpool</strain>
    </source>
</reference>
<feature type="compositionally biased region" description="Low complexity" evidence="2">
    <location>
        <begin position="572"/>
        <end position="595"/>
    </location>
</feature>
<feature type="region of interest" description="Disordered" evidence="2">
    <location>
        <begin position="723"/>
        <end position="864"/>
    </location>
</feature>
<feature type="compositionally biased region" description="Basic and acidic residues" evidence="2">
    <location>
        <begin position="266"/>
        <end position="294"/>
    </location>
</feature>
<evidence type="ECO:0000256" key="2">
    <source>
        <dbReference type="SAM" id="MobiDB-lite"/>
    </source>
</evidence>
<feature type="compositionally biased region" description="Basic and acidic residues" evidence="2">
    <location>
        <begin position="830"/>
        <end position="864"/>
    </location>
</feature>
<feature type="compositionally biased region" description="Basic and acidic residues" evidence="2">
    <location>
        <begin position="736"/>
        <end position="751"/>
    </location>
</feature>
<proteinExistence type="predicted"/>
<feature type="compositionally biased region" description="Basic and acidic residues" evidence="2">
    <location>
        <begin position="1835"/>
        <end position="1861"/>
    </location>
</feature>
<reference evidence="4" key="2">
    <citation type="submission" date="2011-03" db="EMBL/GenBank/DDBJ databases">
        <title>Comparative genomics and transcriptomics of Neospora caninum and Toxoplasma gondii.</title>
        <authorList>
            <person name="Reid A.J."/>
            <person name="Sohal A."/>
            <person name="Harris D."/>
            <person name="Quail M."/>
            <person name="Sanders M."/>
            <person name="Berriman M."/>
            <person name="Wastling J.M."/>
            <person name="Pain A."/>
        </authorList>
    </citation>
    <scope>NUCLEOTIDE SEQUENCE</scope>
    <source>
        <strain evidence="4">Liverpool</strain>
    </source>
</reference>
<dbReference type="EMBL" id="FR823392">
    <property type="protein sequence ID" value="CBZ55351.1"/>
    <property type="molecule type" value="Genomic_DNA"/>
</dbReference>
<evidence type="ECO:0000256" key="3">
    <source>
        <dbReference type="SAM" id="Phobius"/>
    </source>
</evidence>
<feature type="region of interest" description="Disordered" evidence="2">
    <location>
        <begin position="1594"/>
        <end position="1640"/>
    </location>
</feature>
<dbReference type="OMA" id="PQEEVAY"/>
<feature type="compositionally biased region" description="Basic and acidic residues" evidence="2">
    <location>
        <begin position="1173"/>
        <end position="1196"/>
    </location>
</feature>
<feature type="region of interest" description="Disordered" evidence="2">
    <location>
        <begin position="1173"/>
        <end position="1202"/>
    </location>
</feature>
<dbReference type="Gene3D" id="3.30.830.10">
    <property type="entry name" value="Metalloenzyme, LuxS/M16 peptidase-like"/>
    <property type="match status" value="3"/>
</dbReference>
<dbReference type="PANTHER" id="PTHR43690:SF18">
    <property type="entry name" value="INSULIN-DEGRADING ENZYME-RELATED"/>
    <property type="match status" value="1"/>
</dbReference>
<dbReference type="InParanoid" id="F0VNQ5"/>
<dbReference type="RefSeq" id="XP_003885379.1">
    <property type="nucleotide sequence ID" value="XM_003885330.1"/>
</dbReference>
<keyword evidence="3" id="KW-0812">Transmembrane</keyword>
<feature type="transmembrane region" description="Helical" evidence="3">
    <location>
        <begin position="61"/>
        <end position="82"/>
    </location>
</feature>
<feature type="region of interest" description="Disordered" evidence="2">
    <location>
        <begin position="1967"/>
        <end position="2010"/>
    </location>
</feature>
<evidence type="ECO:0008006" key="7">
    <source>
        <dbReference type="Google" id="ProtNLM"/>
    </source>
</evidence>
<feature type="region of interest" description="Disordered" evidence="2">
    <location>
        <begin position="1750"/>
        <end position="1772"/>
    </location>
</feature>
<feature type="compositionally biased region" description="Low complexity" evidence="2">
    <location>
        <begin position="1024"/>
        <end position="1038"/>
    </location>
</feature>
<dbReference type="GO" id="GO:0046872">
    <property type="term" value="F:metal ion binding"/>
    <property type="evidence" value="ECO:0007669"/>
    <property type="project" value="UniProtKB-KW"/>
</dbReference>
<feature type="compositionally biased region" description="Basic and acidic residues" evidence="2">
    <location>
        <begin position="304"/>
        <end position="318"/>
    </location>
</feature>
<feature type="compositionally biased region" description="Basic and acidic residues" evidence="2">
    <location>
        <begin position="1594"/>
        <end position="1633"/>
    </location>
</feature>
<feature type="compositionally biased region" description="Basic and acidic residues" evidence="2">
    <location>
        <begin position="1972"/>
        <end position="1991"/>
    </location>
</feature>
<protein>
    <recommendedName>
        <fullName evidence="7">Peptidase M16 middle/third domain-containing protein</fullName>
    </recommendedName>
</protein>
<dbReference type="VEuPathDB" id="ToxoDB:NCLIV_057740"/>
<feature type="region of interest" description="Disordered" evidence="2">
    <location>
        <begin position="410"/>
        <end position="442"/>
    </location>
</feature>
<evidence type="ECO:0000313" key="6">
    <source>
        <dbReference type="Proteomes" id="UP000007494"/>
    </source>
</evidence>
<dbReference type="OrthoDB" id="331318at2759"/>
<evidence type="ECO:0000313" key="4">
    <source>
        <dbReference type="EMBL" id="CBZ55351.1"/>
    </source>
</evidence>
<dbReference type="SUPFAM" id="SSF63411">
    <property type="entry name" value="LuxS/MPP-like metallohydrolase"/>
    <property type="match status" value="4"/>
</dbReference>
<keyword evidence="3" id="KW-1133">Transmembrane helix</keyword>
<dbReference type="Proteomes" id="UP000007494">
    <property type="component" value="Chromosome XI"/>
</dbReference>
<dbReference type="InterPro" id="IPR050626">
    <property type="entry name" value="Peptidase_M16"/>
</dbReference>
<keyword evidence="6" id="KW-1185">Reference proteome</keyword>
<organism evidence="4 6">
    <name type="scientific">Neospora caninum (strain Liverpool)</name>
    <dbReference type="NCBI Taxonomy" id="572307"/>
    <lineage>
        <taxon>Eukaryota</taxon>
        <taxon>Sar</taxon>
        <taxon>Alveolata</taxon>
        <taxon>Apicomplexa</taxon>
        <taxon>Conoidasida</taxon>
        <taxon>Coccidia</taxon>
        <taxon>Eucoccidiorida</taxon>
        <taxon>Eimeriorina</taxon>
        <taxon>Sarcocystidae</taxon>
        <taxon>Neospora</taxon>
    </lineage>
</organism>
<evidence type="ECO:0000256" key="1">
    <source>
        <dbReference type="ARBA" id="ARBA00022723"/>
    </source>
</evidence>
<reference evidence="6" key="3">
    <citation type="journal article" date="2012" name="PLoS Pathog.">
        <title>Comparative genomics of the apicomplexan parasites Toxoplasma gondii and Neospora caninum: Coccidia differing in host range and transmission strategy.</title>
        <authorList>
            <person name="Reid A.J."/>
            <person name="Vermont S.J."/>
            <person name="Cotton J.A."/>
            <person name="Harris D."/>
            <person name="Hill-Cawthorne G.A."/>
            <person name="Konen-Waisman S."/>
            <person name="Latham S.M."/>
            <person name="Mourier T."/>
            <person name="Norton R."/>
            <person name="Quail M.A."/>
            <person name="Sanders M."/>
            <person name="Shanmugam D."/>
            <person name="Sohal A."/>
            <person name="Wasmuth J.D."/>
            <person name="Brunk B."/>
            <person name="Grigg M.E."/>
            <person name="Howard J.C."/>
            <person name="Parkinson J."/>
            <person name="Roos D.S."/>
            <person name="Trees A.J."/>
            <person name="Berriman M."/>
            <person name="Pain A."/>
            <person name="Wastling J.M."/>
        </authorList>
    </citation>
    <scope>NUCLEOTIDE SEQUENCE [LARGE SCALE GENOMIC DNA]</scope>
    <source>
        <strain evidence="6">Liverpool</strain>
    </source>
</reference>
<dbReference type="EMBL" id="LN714486">
    <property type="protein sequence ID" value="CEL70086.1"/>
    <property type="molecule type" value="Genomic_DNA"/>
</dbReference>
<dbReference type="PANTHER" id="PTHR43690">
    <property type="entry name" value="NARDILYSIN"/>
    <property type="match status" value="1"/>
</dbReference>
<feature type="region of interest" description="Disordered" evidence="2">
    <location>
        <begin position="1375"/>
        <end position="1399"/>
    </location>
</feature>